<evidence type="ECO:0000313" key="5">
    <source>
        <dbReference type="EMBL" id="CAF4406889.1"/>
    </source>
</evidence>
<dbReference type="InterPro" id="IPR001258">
    <property type="entry name" value="NHL_repeat"/>
</dbReference>
<dbReference type="GO" id="GO:0005576">
    <property type="term" value="C:extracellular region"/>
    <property type="evidence" value="ECO:0007669"/>
    <property type="project" value="TreeGrafter"/>
</dbReference>
<feature type="repeat" description="NHL" evidence="4">
    <location>
        <begin position="66"/>
        <end position="97"/>
    </location>
</feature>
<proteinExistence type="predicted"/>
<dbReference type="PANTHER" id="PTHR10680:SF28">
    <property type="entry name" value="SMP-30_GLUCONOLACTONASE_LRE-LIKE REGION DOMAIN-CONTAINING PROTEIN"/>
    <property type="match status" value="1"/>
</dbReference>
<sequence length="99" mass="10925">GIVVAGGQGKGNSLTQLSNPQGIVVDQSGSIYIADYTNHRIMQWPKDATEGFVIIGGNEQGEESNQLNRPMGLLLDDEGHLYVVDQWNARVQIFHFNQK</sequence>
<keyword evidence="1" id="KW-0732">Signal</keyword>
<evidence type="ECO:0000256" key="2">
    <source>
        <dbReference type="ARBA" id="ARBA00022737"/>
    </source>
</evidence>
<gene>
    <name evidence="5" type="ORF">OXD698_LOCUS51791</name>
</gene>
<accession>A0A820PLY8</accession>
<feature type="non-terminal residue" evidence="5">
    <location>
        <position position="1"/>
    </location>
</feature>
<evidence type="ECO:0008006" key="7">
    <source>
        <dbReference type="Google" id="ProtNLM"/>
    </source>
</evidence>
<protein>
    <recommendedName>
        <fullName evidence="7">6-bladed beta-propeller</fullName>
    </recommendedName>
</protein>
<dbReference type="SUPFAM" id="SSF101898">
    <property type="entry name" value="NHL repeat"/>
    <property type="match status" value="1"/>
</dbReference>
<name>A0A820PLY8_9BILA</name>
<keyword evidence="3" id="KW-0325">Glycoprotein</keyword>
<feature type="repeat" description="NHL" evidence="4">
    <location>
        <begin position="10"/>
        <end position="47"/>
    </location>
</feature>
<dbReference type="PANTHER" id="PTHR10680">
    <property type="entry name" value="PEPTIDYL-GLYCINE ALPHA-AMIDATING MONOOXYGENASE"/>
    <property type="match status" value="1"/>
</dbReference>
<comment type="caution">
    <text evidence="5">The sequence shown here is derived from an EMBL/GenBank/DDBJ whole genome shotgun (WGS) entry which is preliminary data.</text>
</comment>
<dbReference type="Proteomes" id="UP000663844">
    <property type="component" value="Unassembled WGS sequence"/>
</dbReference>
<dbReference type="Gene3D" id="2.120.10.30">
    <property type="entry name" value="TolB, C-terminal domain"/>
    <property type="match status" value="1"/>
</dbReference>
<reference evidence="5" key="1">
    <citation type="submission" date="2021-02" db="EMBL/GenBank/DDBJ databases">
        <authorList>
            <person name="Nowell W R."/>
        </authorList>
    </citation>
    <scope>NUCLEOTIDE SEQUENCE</scope>
</reference>
<organism evidence="5 6">
    <name type="scientific">Adineta steineri</name>
    <dbReference type="NCBI Taxonomy" id="433720"/>
    <lineage>
        <taxon>Eukaryota</taxon>
        <taxon>Metazoa</taxon>
        <taxon>Spiralia</taxon>
        <taxon>Gnathifera</taxon>
        <taxon>Rotifera</taxon>
        <taxon>Eurotatoria</taxon>
        <taxon>Bdelloidea</taxon>
        <taxon>Adinetida</taxon>
        <taxon>Adinetidae</taxon>
        <taxon>Adineta</taxon>
    </lineage>
</organism>
<evidence type="ECO:0000313" key="6">
    <source>
        <dbReference type="Proteomes" id="UP000663844"/>
    </source>
</evidence>
<dbReference type="PROSITE" id="PS51125">
    <property type="entry name" value="NHL"/>
    <property type="match status" value="2"/>
</dbReference>
<dbReference type="InterPro" id="IPR011042">
    <property type="entry name" value="6-blade_b-propeller_TolB-like"/>
</dbReference>
<keyword evidence="2" id="KW-0677">Repeat</keyword>
<evidence type="ECO:0000256" key="3">
    <source>
        <dbReference type="ARBA" id="ARBA00023180"/>
    </source>
</evidence>
<evidence type="ECO:0000256" key="1">
    <source>
        <dbReference type="ARBA" id="ARBA00022729"/>
    </source>
</evidence>
<dbReference type="Pfam" id="PF01436">
    <property type="entry name" value="NHL"/>
    <property type="match status" value="2"/>
</dbReference>
<evidence type="ECO:0000256" key="4">
    <source>
        <dbReference type="PROSITE-ProRule" id="PRU00504"/>
    </source>
</evidence>
<dbReference type="EMBL" id="CAJOAZ010027095">
    <property type="protein sequence ID" value="CAF4406889.1"/>
    <property type="molecule type" value="Genomic_DNA"/>
</dbReference>
<dbReference type="AlphaFoldDB" id="A0A820PLY8"/>